<evidence type="ECO:0000256" key="1">
    <source>
        <dbReference type="ARBA" id="ARBA00005417"/>
    </source>
</evidence>
<dbReference type="InterPro" id="IPR027417">
    <property type="entry name" value="P-loop_NTPase"/>
</dbReference>
<comment type="similarity">
    <text evidence="1">Belongs to the ABC transporter superfamily.</text>
</comment>
<dbReference type="InterPro" id="IPR050153">
    <property type="entry name" value="Metal_Ion_Import_ABC"/>
</dbReference>
<proteinExistence type="inferred from homology"/>
<dbReference type="PROSITE" id="PS50893">
    <property type="entry name" value="ABC_TRANSPORTER_2"/>
    <property type="match status" value="1"/>
</dbReference>
<evidence type="ECO:0000259" key="5">
    <source>
        <dbReference type="PROSITE" id="PS50893"/>
    </source>
</evidence>
<dbReference type="RefSeq" id="WP_278676213.1">
    <property type="nucleotide sequence ID" value="NZ_DYVT01000130.1"/>
</dbReference>
<comment type="caution">
    <text evidence="6">The sequence shown here is derived from an EMBL/GenBank/DDBJ whole genome shotgun (WGS) entry which is preliminary data.</text>
</comment>
<gene>
    <name evidence="6" type="ORF">K8V85_11750</name>
</gene>
<dbReference type="AlphaFoldDB" id="A0A921H1C0"/>
<dbReference type="Proteomes" id="UP000706163">
    <property type="component" value="Unassembled WGS sequence"/>
</dbReference>
<evidence type="ECO:0000313" key="7">
    <source>
        <dbReference type="Proteomes" id="UP000706163"/>
    </source>
</evidence>
<dbReference type="GO" id="GO:0005524">
    <property type="term" value="F:ATP binding"/>
    <property type="evidence" value="ECO:0007669"/>
    <property type="project" value="UniProtKB-KW"/>
</dbReference>
<dbReference type="Pfam" id="PF00005">
    <property type="entry name" value="ABC_tran"/>
    <property type="match status" value="1"/>
</dbReference>
<reference evidence="6" key="2">
    <citation type="submission" date="2021-09" db="EMBL/GenBank/DDBJ databases">
        <authorList>
            <person name="Gilroy R."/>
        </authorList>
    </citation>
    <scope>NUCLEOTIDE SEQUENCE</scope>
    <source>
        <strain evidence="6">CHK149-3286</strain>
    </source>
</reference>
<dbReference type="SUPFAM" id="SSF52540">
    <property type="entry name" value="P-loop containing nucleoside triphosphate hydrolases"/>
    <property type="match status" value="1"/>
</dbReference>
<evidence type="ECO:0000313" key="6">
    <source>
        <dbReference type="EMBL" id="HJF68979.1"/>
    </source>
</evidence>
<evidence type="ECO:0000256" key="2">
    <source>
        <dbReference type="ARBA" id="ARBA00022448"/>
    </source>
</evidence>
<evidence type="ECO:0000256" key="3">
    <source>
        <dbReference type="ARBA" id="ARBA00022741"/>
    </source>
</evidence>
<evidence type="ECO:0000256" key="4">
    <source>
        <dbReference type="ARBA" id="ARBA00022840"/>
    </source>
</evidence>
<feature type="domain" description="ABC transporter" evidence="5">
    <location>
        <begin position="2"/>
        <end position="234"/>
    </location>
</feature>
<keyword evidence="2" id="KW-0813">Transport</keyword>
<keyword evidence="3" id="KW-0547">Nucleotide-binding</keyword>
<accession>A0A921H1C0</accession>
<dbReference type="GO" id="GO:0016887">
    <property type="term" value="F:ATP hydrolysis activity"/>
    <property type="evidence" value="ECO:0007669"/>
    <property type="project" value="InterPro"/>
</dbReference>
<dbReference type="PANTHER" id="PTHR42734:SF5">
    <property type="entry name" value="IRON TRANSPORT SYSTEM ATP-BINDING PROTEIN HI_0361-RELATED"/>
    <property type="match status" value="1"/>
</dbReference>
<dbReference type="PROSITE" id="PS00211">
    <property type="entry name" value="ABC_TRANSPORTER_1"/>
    <property type="match status" value="1"/>
</dbReference>
<dbReference type="InterPro" id="IPR003593">
    <property type="entry name" value="AAA+_ATPase"/>
</dbReference>
<dbReference type="PANTHER" id="PTHR42734">
    <property type="entry name" value="METAL TRANSPORT SYSTEM ATP-BINDING PROTEIN TM_0124-RELATED"/>
    <property type="match status" value="1"/>
</dbReference>
<dbReference type="Gene3D" id="3.40.50.300">
    <property type="entry name" value="P-loop containing nucleotide triphosphate hydrolases"/>
    <property type="match status" value="1"/>
</dbReference>
<dbReference type="CDD" id="cd03235">
    <property type="entry name" value="ABC_Metallic_Cations"/>
    <property type="match status" value="1"/>
</dbReference>
<organism evidence="6 7">
    <name type="scientific">Staphylococcus kloosii</name>
    <dbReference type="NCBI Taxonomy" id="29384"/>
    <lineage>
        <taxon>Bacteria</taxon>
        <taxon>Bacillati</taxon>
        <taxon>Bacillota</taxon>
        <taxon>Bacilli</taxon>
        <taxon>Bacillales</taxon>
        <taxon>Staphylococcaceae</taxon>
        <taxon>Staphylococcus</taxon>
    </lineage>
</organism>
<dbReference type="EMBL" id="DYVT01000130">
    <property type="protein sequence ID" value="HJF68979.1"/>
    <property type="molecule type" value="Genomic_DNA"/>
</dbReference>
<sequence length="242" mass="27143">MLEINNLNLHIGNKYVLEDINLSIPVTGEIIGIMGPNGAGKSSLLKSLIGEFKASGEKLLLHKPLTSSFKYITYIPQKANIDLDFPISVADVVISGAYKNIGWFKTVDKKSKERLNQLLDVLELQDLKSRQISQLSGGQLQRVLVARALMNDSELYLLDEPFVGIDFHSEQLIIKLINQLKANNKLILIVHHDLSKASGYFDRIILLNRNIRFFGPSHIAMQPDNLNNAFLNHQNTVTSKNI</sequence>
<reference evidence="6" key="1">
    <citation type="journal article" date="2021" name="PeerJ">
        <title>Extensive microbial diversity within the chicken gut microbiome revealed by metagenomics and culture.</title>
        <authorList>
            <person name="Gilroy R."/>
            <person name="Ravi A."/>
            <person name="Getino M."/>
            <person name="Pursley I."/>
            <person name="Horton D.L."/>
            <person name="Alikhan N.F."/>
            <person name="Baker D."/>
            <person name="Gharbi K."/>
            <person name="Hall N."/>
            <person name="Watson M."/>
            <person name="Adriaenssens E.M."/>
            <person name="Foster-Nyarko E."/>
            <person name="Jarju S."/>
            <person name="Secka A."/>
            <person name="Antonio M."/>
            <person name="Oren A."/>
            <person name="Chaudhuri R.R."/>
            <person name="La Ragione R."/>
            <person name="Hildebrand F."/>
            <person name="Pallen M.J."/>
        </authorList>
    </citation>
    <scope>NUCLEOTIDE SEQUENCE</scope>
    <source>
        <strain evidence="6">CHK149-3286</strain>
    </source>
</reference>
<dbReference type="InterPro" id="IPR003439">
    <property type="entry name" value="ABC_transporter-like_ATP-bd"/>
</dbReference>
<dbReference type="SMART" id="SM00382">
    <property type="entry name" value="AAA"/>
    <property type="match status" value="1"/>
</dbReference>
<dbReference type="InterPro" id="IPR017871">
    <property type="entry name" value="ABC_transporter-like_CS"/>
</dbReference>
<keyword evidence="4 6" id="KW-0067">ATP-binding</keyword>
<protein>
    <submittedName>
        <fullName evidence="6">Metal ABC transporter ATP-binding protein</fullName>
    </submittedName>
</protein>
<name>A0A921H1C0_9STAP</name>